<dbReference type="InterPro" id="IPR009003">
    <property type="entry name" value="Peptidase_S1_PA"/>
</dbReference>
<dbReference type="EMBL" id="BAAAPK010000001">
    <property type="protein sequence ID" value="GAA1674492.1"/>
    <property type="molecule type" value="Genomic_DNA"/>
</dbReference>
<dbReference type="InterPro" id="IPR041489">
    <property type="entry name" value="PDZ_6"/>
</dbReference>
<dbReference type="InterPro" id="IPR001940">
    <property type="entry name" value="Peptidase_S1C"/>
</dbReference>
<dbReference type="PRINTS" id="PR00834">
    <property type="entry name" value="PROTEASES2C"/>
</dbReference>
<dbReference type="Pfam" id="PF13365">
    <property type="entry name" value="Trypsin_2"/>
    <property type="match status" value="1"/>
</dbReference>
<evidence type="ECO:0000313" key="6">
    <source>
        <dbReference type="Proteomes" id="UP001500596"/>
    </source>
</evidence>
<dbReference type="Gene3D" id="2.40.10.10">
    <property type="entry name" value="Trypsin-like serine proteases"/>
    <property type="match status" value="2"/>
</dbReference>
<evidence type="ECO:0000256" key="1">
    <source>
        <dbReference type="ARBA" id="ARBA00010541"/>
    </source>
</evidence>
<sequence length="550" mass="56487">MAPGYTAHGERANPRAAASVYHGVHDRTHPLRTHHPIRRSAVSAPSSPVSRRRMLGVASLTAGALALTGCFGGLLPSAGPSATPAVGFDDLQTATVYIKGQGTFIEPGTLDPAEGAWIGSGFIVTPEGLALTNNHVVTGAGTLAVYVGGDQSAQVRGTVLGASECLDLAVIQLDGDELPYLAWHDGEIKTGLDVYSAGYPAGAAEEFTLTRGIVSKDDFPLDTQWASLDHVIEHDARIRGGNSGGPLVDEDGRLVGINYAGDDSLDYNFAIHRDVAQDAIDRLAAGENVDSIGINAQGWVSEDGQIAGVWVSSVDAGGAADAAGIQPGDLVYKLAGVSVGTDGSLADYCQVLRTQGSDATIDVQVYRPATDELLDGQINGDELTVTATGVFGGEATANGGFTTVTDDAGVVSVDVPADWAQTDGAGFTDDAGNTWYAVSAAPDLAAFWGGFAAPGVQVMAASAGMTAEAVLQNLSGTFDTSCSAVATGEPYDDGYYAGVYSEWDCAGTAAVVISTVDAGGGNVIVLMQAQSDYEKQEALTRVLETFQASL</sequence>
<comment type="caution">
    <text evidence="5">The sequence shown here is derived from an EMBL/GenBank/DDBJ whole genome shotgun (WGS) entry which is preliminary data.</text>
</comment>
<dbReference type="Gene3D" id="2.30.42.10">
    <property type="match status" value="1"/>
</dbReference>
<evidence type="ECO:0000256" key="2">
    <source>
        <dbReference type="ARBA" id="ARBA00022670"/>
    </source>
</evidence>
<keyword evidence="2" id="KW-0645">Protease</keyword>
<dbReference type="Proteomes" id="UP001500596">
    <property type="component" value="Unassembled WGS sequence"/>
</dbReference>
<dbReference type="PROSITE" id="PS50106">
    <property type="entry name" value="PDZ"/>
    <property type="match status" value="1"/>
</dbReference>
<feature type="domain" description="PDZ" evidence="4">
    <location>
        <begin position="277"/>
        <end position="367"/>
    </location>
</feature>
<proteinExistence type="inferred from homology"/>
<evidence type="ECO:0000256" key="3">
    <source>
        <dbReference type="ARBA" id="ARBA00022801"/>
    </source>
</evidence>
<dbReference type="InterPro" id="IPR001478">
    <property type="entry name" value="PDZ"/>
</dbReference>
<dbReference type="SMART" id="SM00228">
    <property type="entry name" value="PDZ"/>
    <property type="match status" value="1"/>
</dbReference>
<reference evidence="5 6" key="1">
    <citation type="journal article" date="2019" name="Int. J. Syst. Evol. Microbiol.">
        <title>The Global Catalogue of Microorganisms (GCM) 10K type strain sequencing project: providing services to taxonomists for standard genome sequencing and annotation.</title>
        <authorList>
            <consortium name="The Broad Institute Genomics Platform"/>
            <consortium name="The Broad Institute Genome Sequencing Center for Infectious Disease"/>
            <person name="Wu L."/>
            <person name="Ma J."/>
        </authorList>
    </citation>
    <scope>NUCLEOTIDE SEQUENCE [LARGE SCALE GENOMIC DNA]</scope>
    <source>
        <strain evidence="5 6">JCM 15575</strain>
    </source>
</reference>
<dbReference type="PANTHER" id="PTHR43343">
    <property type="entry name" value="PEPTIDASE S12"/>
    <property type="match status" value="1"/>
</dbReference>
<dbReference type="InterPro" id="IPR036034">
    <property type="entry name" value="PDZ_sf"/>
</dbReference>
<organism evidence="5 6">
    <name type="scientific">Microbacterium lacus</name>
    <dbReference type="NCBI Taxonomy" id="415217"/>
    <lineage>
        <taxon>Bacteria</taxon>
        <taxon>Bacillati</taxon>
        <taxon>Actinomycetota</taxon>
        <taxon>Actinomycetes</taxon>
        <taxon>Micrococcales</taxon>
        <taxon>Microbacteriaceae</taxon>
        <taxon>Microbacterium</taxon>
    </lineage>
</organism>
<evidence type="ECO:0000259" key="4">
    <source>
        <dbReference type="PROSITE" id="PS50106"/>
    </source>
</evidence>
<dbReference type="SUPFAM" id="SSF50156">
    <property type="entry name" value="PDZ domain-like"/>
    <property type="match status" value="1"/>
</dbReference>
<dbReference type="InterPro" id="IPR043504">
    <property type="entry name" value="Peptidase_S1_PA_chymotrypsin"/>
</dbReference>
<comment type="similarity">
    <text evidence="1">Belongs to the peptidase S1C family.</text>
</comment>
<gene>
    <name evidence="5" type="ORF">GCM10009807_18160</name>
</gene>
<evidence type="ECO:0000313" key="5">
    <source>
        <dbReference type="EMBL" id="GAA1674492.1"/>
    </source>
</evidence>
<dbReference type="InterPro" id="IPR051201">
    <property type="entry name" value="Chloro_Bact_Ser_Proteases"/>
</dbReference>
<dbReference type="PANTHER" id="PTHR43343:SF3">
    <property type="entry name" value="PROTEASE DO-LIKE 8, CHLOROPLASTIC"/>
    <property type="match status" value="1"/>
</dbReference>
<dbReference type="SUPFAM" id="SSF50494">
    <property type="entry name" value="Trypsin-like serine proteases"/>
    <property type="match status" value="1"/>
</dbReference>
<protein>
    <recommendedName>
        <fullName evidence="4">PDZ domain-containing protein</fullName>
    </recommendedName>
</protein>
<name>A0ABN2R8S4_9MICO</name>
<accession>A0ABN2R8S4</accession>
<keyword evidence="3" id="KW-0378">Hydrolase</keyword>
<keyword evidence="6" id="KW-1185">Reference proteome</keyword>
<dbReference type="Pfam" id="PF17820">
    <property type="entry name" value="PDZ_6"/>
    <property type="match status" value="1"/>
</dbReference>